<sequence>MEHSDAAPHRNDAAPHPTDTTPHPTDAAPHLTDPHPSGDDAARYWDSMYARRPAPTDPRPNTRLVEAVTPLPPGDALDLGCGGGGDALWLADRGWRVTALDVSAVATSRLARQAHARGLGDRVTATPQDIRAALPDLRFDLVNAHYFHTPYEQDRTAVLRSAAELLRPGGRLLVVDHGSTAPWSWNQDPDVRYPTPREVVAPLRLSPTQWRVERADMPHRIAVGPDGRTAEVIDHVLLVRRIA</sequence>
<evidence type="ECO:0000256" key="1">
    <source>
        <dbReference type="SAM" id="MobiDB-lite"/>
    </source>
</evidence>
<evidence type="ECO:0000313" key="4">
    <source>
        <dbReference type="Proteomes" id="UP000286931"/>
    </source>
</evidence>
<evidence type="ECO:0000313" key="3">
    <source>
        <dbReference type="EMBL" id="GCD95527.1"/>
    </source>
</evidence>
<dbReference type="Gene3D" id="3.40.50.150">
    <property type="entry name" value="Vaccinia Virus protein VP39"/>
    <property type="match status" value="1"/>
</dbReference>
<dbReference type="Proteomes" id="UP000286931">
    <property type="component" value="Unassembled WGS sequence"/>
</dbReference>
<keyword evidence="4" id="KW-1185">Reference proteome</keyword>
<dbReference type="OrthoDB" id="9786503at2"/>
<dbReference type="InterPro" id="IPR029063">
    <property type="entry name" value="SAM-dependent_MTases_sf"/>
</dbReference>
<name>A0A401YLQ6_9ACTN</name>
<dbReference type="Pfam" id="PF13649">
    <property type="entry name" value="Methyltransf_25"/>
    <property type="match status" value="1"/>
</dbReference>
<reference evidence="3 4" key="1">
    <citation type="submission" date="2018-12" db="EMBL/GenBank/DDBJ databases">
        <title>Draft genome sequence of Embleya hyalina NBRC 13850T.</title>
        <authorList>
            <person name="Komaki H."/>
            <person name="Hosoyama A."/>
            <person name="Kimura A."/>
            <person name="Ichikawa N."/>
            <person name="Tamura T."/>
        </authorList>
    </citation>
    <scope>NUCLEOTIDE SEQUENCE [LARGE SCALE GENOMIC DNA]</scope>
    <source>
        <strain evidence="3 4">NBRC 13850</strain>
    </source>
</reference>
<dbReference type="CDD" id="cd02440">
    <property type="entry name" value="AdoMet_MTases"/>
    <property type="match status" value="1"/>
</dbReference>
<accession>A0A401YLQ6</accession>
<dbReference type="GO" id="GO:0008168">
    <property type="term" value="F:methyltransferase activity"/>
    <property type="evidence" value="ECO:0007669"/>
    <property type="project" value="UniProtKB-KW"/>
</dbReference>
<protein>
    <submittedName>
        <fullName evidence="3">Methyltransferase</fullName>
    </submittedName>
</protein>
<dbReference type="EMBL" id="BIFH01000018">
    <property type="protein sequence ID" value="GCD95527.1"/>
    <property type="molecule type" value="Genomic_DNA"/>
</dbReference>
<dbReference type="PANTHER" id="PTHR42912">
    <property type="entry name" value="METHYLTRANSFERASE"/>
    <property type="match status" value="1"/>
</dbReference>
<feature type="compositionally biased region" description="Basic and acidic residues" evidence="1">
    <location>
        <begin position="32"/>
        <end position="42"/>
    </location>
</feature>
<keyword evidence="3" id="KW-0808">Transferase</keyword>
<dbReference type="SUPFAM" id="SSF53335">
    <property type="entry name" value="S-adenosyl-L-methionine-dependent methyltransferases"/>
    <property type="match status" value="1"/>
</dbReference>
<feature type="domain" description="Methyltransferase" evidence="2">
    <location>
        <begin position="77"/>
        <end position="170"/>
    </location>
</feature>
<organism evidence="3 4">
    <name type="scientific">Embleya hyalina</name>
    <dbReference type="NCBI Taxonomy" id="516124"/>
    <lineage>
        <taxon>Bacteria</taxon>
        <taxon>Bacillati</taxon>
        <taxon>Actinomycetota</taxon>
        <taxon>Actinomycetes</taxon>
        <taxon>Kitasatosporales</taxon>
        <taxon>Streptomycetaceae</taxon>
        <taxon>Embleya</taxon>
    </lineage>
</organism>
<feature type="region of interest" description="Disordered" evidence="1">
    <location>
        <begin position="1"/>
        <end position="42"/>
    </location>
</feature>
<dbReference type="GO" id="GO:0032259">
    <property type="term" value="P:methylation"/>
    <property type="evidence" value="ECO:0007669"/>
    <property type="project" value="UniProtKB-KW"/>
</dbReference>
<proteinExistence type="predicted"/>
<keyword evidence="3" id="KW-0489">Methyltransferase</keyword>
<gene>
    <name evidence="3" type="ORF">EHYA_03201</name>
</gene>
<feature type="compositionally biased region" description="Low complexity" evidence="1">
    <location>
        <begin position="14"/>
        <end position="30"/>
    </location>
</feature>
<evidence type="ECO:0000259" key="2">
    <source>
        <dbReference type="Pfam" id="PF13649"/>
    </source>
</evidence>
<dbReference type="InterPro" id="IPR041698">
    <property type="entry name" value="Methyltransf_25"/>
</dbReference>
<comment type="caution">
    <text evidence="3">The sequence shown here is derived from an EMBL/GenBank/DDBJ whole genome shotgun (WGS) entry which is preliminary data.</text>
</comment>
<dbReference type="InterPro" id="IPR050508">
    <property type="entry name" value="Methyltransf_Superfamily"/>
</dbReference>
<dbReference type="AlphaFoldDB" id="A0A401YLQ6"/>
<feature type="compositionally biased region" description="Basic and acidic residues" evidence="1">
    <location>
        <begin position="1"/>
        <end position="13"/>
    </location>
</feature>